<dbReference type="AlphaFoldDB" id="A0A813H693"/>
<feature type="region of interest" description="Disordered" evidence="5">
    <location>
        <begin position="367"/>
        <end position="388"/>
    </location>
</feature>
<feature type="compositionally biased region" description="Polar residues" evidence="5">
    <location>
        <begin position="665"/>
        <end position="676"/>
    </location>
</feature>
<evidence type="ECO:0000313" key="7">
    <source>
        <dbReference type="EMBL" id="CAE8633283.1"/>
    </source>
</evidence>
<accession>A0A813H693</accession>
<dbReference type="GO" id="GO:0005634">
    <property type="term" value="C:nucleus"/>
    <property type="evidence" value="ECO:0007669"/>
    <property type="project" value="TreeGrafter"/>
</dbReference>
<sequence>VTDAEIQGVNARTRAGVLCFRAVAGAAEEGADAFEFLLVSRRSRMDTEGFTKVDKYTIPAGKFEKTDCSYEDCASREALEEAGVECELIQDLGWHSSRSNKTNELIQSRYFLGRLVRANECWQEDSTRERCWFKPSDALQKVSYRADLADVITQGLQILSGTSFGVQQDAEQAACSNLGTTTITSTTVSELQQDAGQADRVSELRPKLSILLPQTEKKPDEDEQLWSPQSWTRATSETEGPGTSERYMCYSHQVGGHFCMVKPVPGSCLEVELPLRKYRKQLSGILNDDFGMVIDSDLKAARSGDNGIVHGSRVILKPLDATEERFYRQLPDGLLAPLQQFTPLFYGTKKLRSEQIENLAAKVQSKRSEEVLNDQQQQEQPVNSKVNSDQQNVRRYVVLEDLASGASRPCFLDLKVGCRQRAARYGLFKREHMAAKAAHSTSAALGFRICGMTCFDPNTKATKRYDKYWGQKVSVESMGQALAMFFPSGTSDSSTQPMQGVWRSVLKTTIEKLGKLETTLQQLPGMRFWGSSLLVVFDAGLVEGEASEEALLRSVRLKIIDFANFEHVGGDCADEEYLCGIRNIRVHLEAILHGLGSASEEWIRSRLSAPPPAELQDADEERVWQARKNESSRSPRAARKSSNNNISNNSNNINNTMTPDEDSNLPRSPSGAHTISGATGRQLLRELSSHHIILPAGSRPGGGDLKAVQDLDDLFS</sequence>
<dbReference type="GO" id="GO:0032958">
    <property type="term" value="P:inositol phosphate biosynthetic process"/>
    <property type="evidence" value="ECO:0007669"/>
    <property type="project" value="InterPro"/>
</dbReference>
<keyword evidence="3 4" id="KW-0418">Kinase</keyword>
<comment type="similarity">
    <text evidence="1 4">Belongs to the inositol phosphokinase (IPK) family.</text>
</comment>
<dbReference type="GO" id="GO:0000828">
    <property type="term" value="F:inositol hexakisphosphate kinase activity"/>
    <property type="evidence" value="ECO:0007669"/>
    <property type="project" value="TreeGrafter"/>
</dbReference>
<dbReference type="EMBL" id="CAJNNV010030702">
    <property type="protein sequence ID" value="CAE8633283.1"/>
    <property type="molecule type" value="Genomic_DNA"/>
</dbReference>
<feature type="compositionally biased region" description="Low complexity" evidence="5">
    <location>
        <begin position="634"/>
        <end position="655"/>
    </location>
</feature>
<keyword evidence="8" id="KW-1185">Reference proteome</keyword>
<dbReference type="Pfam" id="PF00293">
    <property type="entry name" value="NUDIX"/>
    <property type="match status" value="1"/>
</dbReference>
<feature type="compositionally biased region" description="Basic and acidic residues" evidence="5">
    <location>
        <begin position="621"/>
        <end position="633"/>
    </location>
</feature>
<reference evidence="7" key="1">
    <citation type="submission" date="2021-02" db="EMBL/GenBank/DDBJ databases">
        <authorList>
            <person name="Dougan E. K."/>
            <person name="Rhodes N."/>
            <person name="Thang M."/>
            <person name="Chan C."/>
        </authorList>
    </citation>
    <scope>NUCLEOTIDE SEQUENCE</scope>
</reference>
<dbReference type="InterPro" id="IPR005522">
    <property type="entry name" value="IPK"/>
</dbReference>
<dbReference type="PANTHER" id="PTHR12400">
    <property type="entry name" value="INOSITOL POLYPHOSPHATE KINASE"/>
    <property type="match status" value="1"/>
</dbReference>
<gene>
    <name evidence="7" type="ORF">PGLA1383_LOCUS49193</name>
</gene>
<feature type="region of interest" description="Disordered" evidence="5">
    <location>
        <begin position="694"/>
        <end position="716"/>
    </location>
</feature>
<feature type="compositionally biased region" description="Polar residues" evidence="5">
    <location>
        <begin position="373"/>
        <end position="388"/>
    </location>
</feature>
<name>A0A813H693_POLGL</name>
<feature type="compositionally biased region" description="Polar residues" evidence="5">
    <location>
        <begin position="226"/>
        <end position="238"/>
    </location>
</feature>
<evidence type="ECO:0000256" key="1">
    <source>
        <dbReference type="ARBA" id="ARBA00007374"/>
    </source>
</evidence>
<evidence type="ECO:0000259" key="6">
    <source>
        <dbReference type="PROSITE" id="PS51462"/>
    </source>
</evidence>
<evidence type="ECO:0000256" key="4">
    <source>
        <dbReference type="RuleBase" id="RU363090"/>
    </source>
</evidence>
<dbReference type="SUPFAM" id="SSF56104">
    <property type="entry name" value="SAICAR synthase-like"/>
    <property type="match status" value="1"/>
</dbReference>
<dbReference type="Gene3D" id="3.30.470.160">
    <property type="entry name" value="Inositol polyphosphate kinase"/>
    <property type="match status" value="1"/>
</dbReference>
<feature type="region of interest" description="Disordered" evidence="5">
    <location>
        <begin position="213"/>
        <end position="241"/>
    </location>
</feature>
<evidence type="ECO:0000313" key="8">
    <source>
        <dbReference type="Proteomes" id="UP000654075"/>
    </source>
</evidence>
<dbReference type="EC" id="2.7.-.-" evidence="4"/>
<evidence type="ECO:0000256" key="2">
    <source>
        <dbReference type="ARBA" id="ARBA00022679"/>
    </source>
</evidence>
<dbReference type="GO" id="GO:0005737">
    <property type="term" value="C:cytoplasm"/>
    <property type="evidence" value="ECO:0007669"/>
    <property type="project" value="TreeGrafter"/>
</dbReference>
<dbReference type="InterPro" id="IPR000086">
    <property type="entry name" value="NUDIX_hydrolase_dom"/>
</dbReference>
<evidence type="ECO:0000256" key="5">
    <source>
        <dbReference type="SAM" id="MobiDB-lite"/>
    </source>
</evidence>
<feature type="region of interest" description="Disordered" evidence="5">
    <location>
        <begin position="610"/>
        <end position="676"/>
    </location>
</feature>
<keyword evidence="2 4" id="KW-0808">Transferase</keyword>
<evidence type="ECO:0000256" key="3">
    <source>
        <dbReference type="ARBA" id="ARBA00022777"/>
    </source>
</evidence>
<dbReference type="Pfam" id="PF03770">
    <property type="entry name" value="IPK"/>
    <property type="match status" value="1"/>
</dbReference>
<dbReference type="OrthoDB" id="2011998at2759"/>
<dbReference type="SUPFAM" id="SSF55811">
    <property type="entry name" value="Nudix"/>
    <property type="match status" value="1"/>
</dbReference>
<feature type="non-terminal residue" evidence="7">
    <location>
        <position position="716"/>
    </location>
</feature>
<dbReference type="InterPro" id="IPR015797">
    <property type="entry name" value="NUDIX_hydrolase-like_dom_sf"/>
</dbReference>
<feature type="domain" description="Nudix hydrolase" evidence="6">
    <location>
        <begin position="12"/>
        <end position="154"/>
    </location>
</feature>
<dbReference type="Gene3D" id="3.90.79.10">
    <property type="entry name" value="Nucleoside Triphosphate Pyrophosphohydrolase"/>
    <property type="match status" value="1"/>
</dbReference>
<protein>
    <recommendedName>
        <fullName evidence="4">Kinase</fullName>
        <ecNumber evidence="4">2.7.-.-</ecNumber>
    </recommendedName>
</protein>
<dbReference type="PANTHER" id="PTHR12400:SF21">
    <property type="entry name" value="KINASE"/>
    <property type="match status" value="1"/>
</dbReference>
<dbReference type="GO" id="GO:0046854">
    <property type="term" value="P:phosphatidylinositol phosphate biosynthetic process"/>
    <property type="evidence" value="ECO:0007669"/>
    <property type="project" value="TreeGrafter"/>
</dbReference>
<organism evidence="7 8">
    <name type="scientific">Polarella glacialis</name>
    <name type="common">Dinoflagellate</name>
    <dbReference type="NCBI Taxonomy" id="89957"/>
    <lineage>
        <taxon>Eukaryota</taxon>
        <taxon>Sar</taxon>
        <taxon>Alveolata</taxon>
        <taxon>Dinophyceae</taxon>
        <taxon>Suessiales</taxon>
        <taxon>Suessiaceae</taxon>
        <taxon>Polarella</taxon>
    </lineage>
</organism>
<dbReference type="InterPro" id="IPR038286">
    <property type="entry name" value="IPK_sf"/>
</dbReference>
<comment type="caution">
    <text evidence="7">The sequence shown here is derived from an EMBL/GenBank/DDBJ whole genome shotgun (WGS) entry which is preliminary data.</text>
</comment>
<dbReference type="PROSITE" id="PS51462">
    <property type="entry name" value="NUDIX"/>
    <property type="match status" value="1"/>
</dbReference>
<proteinExistence type="inferred from homology"/>
<dbReference type="Proteomes" id="UP000654075">
    <property type="component" value="Unassembled WGS sequence"/>
</dbReference>